<dbReference type="CDD" id="cd00085">
    <property type="entry name" value="HNHc"/>
    <property type="match status" value="1"/>
</dbReference>
<protein>
    <recommendedName>
        <fullName evidence="2">HNH nuclease domain-containing protein</fullName>
    </recommendedName>
</protein>
<keyword evidence="4" id="KW-1185">Reference proteome</keyword>
<evidence type="ECO:0000313" key="4">
    <source>
        <dbReference type="Proteomes" id="UP001160130"/>
    </source>
</evidence>
<dbReference type="Proteomes" id="UP001160130">
    <property type="component" value="Unassembled WGS sequence"/>
</dbReference>
<accession>A0ABT6KSF6</accession>
<evidence type="ECO:0000256" key="1">
    <source>
        <dbReference type="SAM" id="MobiDB-lite"/>
    </source>
</evidence>
<gene>
    <name evidence="3" type="ORF">M2272_000293</name>
</gene>
<feature type="compositionally biased region" description="Basic and acidic residues" evidence="1">
    <location>
        <begin position="578"/>
        <end position="593"/>
    </location>
</feature>
<proteinExistence type="predicted"/>
<organism evidence="3 4">
    <name type="scientific">Mycolicibacterium frederiksbergense</name>
    <dbReference type="NCBI Taxonomy" id="117567"/>
    <lineage>
        <taxon>Bacteria</taxon>
        <taxon>Bacillati</taxon>
        <taxon>Actinomycetota</taxon>
        <taxon>Actinomycetes</taxon>
        <taxon>Mycobacteriales</taxon>
        <taxon>Mycobacteriaceae</taxon>
        <taxon>Mycolicibacterium</taxon>
    </lineage>
</organism>
<dbReference type="EMBL" id="JARXVE010000001">
    <property type="protein sequence ID" value="MDH6193672.1"/>
    <property type="molecule type" value="Genomic_DNA"/>
</dbReference>
<evidence type="ECO:0000259" key="2">
    <source>
        <dbReference type="SMART" id="SM00507"/>
    </source>
</evidence>
<evidence type="ECO:0000313" key="3">
    <source>
        <dbReference type="EMBL" id="MDH6193672.1"/>
    </source>
</evidence>
<feature type="region of interest" description="Disordered" evidence="1">
    <location>
        <begin position="272"/>
        <end position="293"/>
    </location>
</feature>
<comment type="caution">
    <text evidence="3">The sequence shown here is derived from an EMBL/GenBank/DDBJ whole genome shotgun (WGS) entry which is preliminary data.</text>
</comment>
<dbReference type="SMART" id="SM00507">
    <property type="entry name" value="HNHc"/>
    <property type="match status" value="1"/>
</dbReference>
<dbReference type="InterPro" id="IPR003615">
    <property type="entry name" value="HNH_nuc"/>
</dbReference>
<dbReference type="InterPro" id="IPR003870">
    <property type="entry name" value="DUF222"/>
</dbReference>
<feature type="region of interest" description="Disordered" evidence="1">
    <location>
        <begin position="309"/>
        <end position="378"/>
    </location>
</feature>
<reference evidence="3 4" key="1">
    <citation type="submission" date="2023-04" db="EMBL/GenBank/DDBJ databases">
        <title>Forest soil microbial communities from Buena Vista Peninsula, Colon Province, Panama.</title>
        <authorList>
            <person name="Bouskill N."/>
        </authorList>
    </citation>
    <scope>NUCLEOTIDE SEQUENCE [LARGE SCALE GENOMIC DNA]</scope>
    <source>
        <strain evidence="3 4">AC80</strain>
    </source>
</reference>
<name>A0ABT6KSF6_9MYCO</name>
<feature type="region of interest" description="Disordered" evidence="1">
    <location>
        <begin position="538"/>
        <end position="593"/>
    </location>
</feature>
<dbReference type="Pfam" id="PF02720">
    <property type="entry name" value="DUF222"/>
    <property type="match status" value="1"/>
</dbReference>
<sequence length="593" mass="62493">MFALLDLPSLADAALIDALESKTRAEAVAAAERLAIIAEIVARHCDDEDDASAYMAIDGWETAAAAVGAACNLGRHAASAQMRIAQALRERLPKVTAVFQRGEISAKVISTITWRTQLVIDSDALALIDAALAGTAASYGTLSVDKAEQAIDVWVEKFDPAAVRRGRHGARSRDINFGDSDDPNGTVSIWGRLLATDGAILKKTLTEIAGSVCDADPRTMAQRRSDALGALAARAERLACLCGTADCPAAGADPRSSSVVIYLLTDKLPACTEEPGEDITPQGPDDEVPSPAENVGTATELVDITAESAGEEDVAHRGAQPTEESGENVAPPDPDDEVPGPAENVGTAPEPTGITAVPAGEGDIAHRGAQPTEAPRDHRVHGEYGNYLADSTPAVTGSPAVILGGGIVPAPLLAELIATGATVKPVADASALGAENRYRISAKLAAFVRLRDMRCMFPGCGVAAQHCDLDHAMPWPYGATHPGNLGPKCRSHHLLKTFPAADGGWADVQHPDGSHTWTAPTGHTYRTTPFGQILFPQWNTQTPPPPPAGPALKPRVTRDIKMPTRKRTRQQTRIQRINAERRLNEEGGKAPPY</sequence>
<feature type="domain" description="HNH nuclease" evidence="2">
    <location>
        <begin position="443"/>
        <end position="494"/>
    </location>
</feature>
<dbReference type="RefSeq" id="WP_280830363.1">
    <property type="nucleotide sequence ID" value="NZ_JARXVE010000001.1"/>
</dbReference>